<dbReference type="Pfam" id="PF04860">
    <property type="entry name" value="Phage_portal"/>
    <property type="match status" value="1"/>
</dbReference>
<comment type="caution">
    <text evidence="2">The sequence shown here is derived from an EMBL/GenBank/DDBJ whole genome shotgun (WGS) entry which is preliminary data.</text>
</comment>
<dbReference type="EMBL" id="JAWLKB010000031">
    <property type="protein sequence ID" value="MDV6271096.1"/>
    <property type="molecule type" value="Genomic_DNA"/>
</dbReference>
<feature type="compositionally biased region" description="Acidic residues" evidence="1">
    <location>
        <begin position="414"/>
        <end position="423"/>
    </location>
</feature>
<dbReference type="RefSeq" id="WP_317545559.1">
    <property type="nucleotide sequence ID" value="NZ_JAWLKB010000031.1"/>
</dbReference>
<keyword evidence="3" id="KW-1185">Reference proteome</keyword>
<dbReference type="InterPro" id="IPR006427">
    <property type="entry name" value="Portal_HK97"/>
</dbReference>
<proteinExistence type="predicted"/>
<protein>
    <submittedName>
        <fullName evidence="2">Phage portal protein</fullName>
    </submittedName>
</protein>
<dbReference type="Proteomes" id="UP001185927">
    <property type="component" value="Unassembled WGS sequence"/>
</dbReference>
<evidence type="ECO:0000256" key="1">
    <source>
        <dbReference type="SAM" id="MobiDB-lite"/>
    </source>
</evidence>
<evidence type="ECO:0000313" key="3">
    <source>
        <dbReference type="Proteomes" id="UP001185927"/>
    </source>
</evidence>
<reference evidence="2 3" key="1">
    <citation type="submission" date="2023-10" db="EMBL/GenBank/DDBJ databases">
        <title>Development of a sustainable strategy for remediation of hydrocarbon-contaminated territories based on the waste exchange concept.</title>
        <authorList>
            <person name="Krivoruchko A."/>
        </authorList>
    </citation>
    <scope>NUCLEOTIDE SEQUENCE [LARGE SCALE GENOMIC DNA]</scope>
    <source>
        <strain evidence="2 3">IEGM 1203</strain>
    </source>
</reference>
<evidence type="ECO:0000313" key="2">
    <source>
        <dbReference type="EMBL" id="MDV6271096.1"/>
    </source>
</evidence>
<dbReference type="InterPro" id="IPR006944">
    <property type="entry name" value="Phage/GTA_portal"/>
</dbReference>
<sequence length="423" mass="47249">MAFVATEGKLKSLSRLELPAASRLQLTDSLSMAYYELWRKQSAVRTTVNFLARNTAQLGIHVFERRGDEDRRRITDHPLAALLRKPNPHTTRYRLIDELVHDLAIYDRAYWQKILTKDGLAALARIPPDYVTEKGESWLYPEYFEVKGSNGKIDVPADQIVFFHGYSNTGIAGDSPLEGLRQTLAEEFESSNMRSQVLRNGARVSGYIERPVAAPKWEREARMQFREGWRAQYTGNGPQSGGTPVLEEGMTFKNASQTAEQLQYIESRKLTREEVAAAYFIPPSMLGIMGSATFSNIQEQHKMLYQDTLGPLLQQIKEEIELQLVPDLTDDELYVEFNLDGKLSGSFEERASAIQTSVGGPYLSRNEARARENLPPVPGGDELITPLNVIIGGQASPSDVTPTAPGISNGAEPPVEETEEETQ</sequence>
<gene>
    <name evidence="2" type="ORF">R3Q16_31195</name>
</gene>
<feature type="region of interest" description="Disordered" evidence="1">
    <location>
        <begin position="393"/>
        <end position="423"/>
    </location>
</feature>
<dbReference type="NCBIfam" id="TIGR01537">
    <property type="entry name" value="portal_HK97"/>
    <property type="match status" value="1"/>
</dbReference>
<name>A0ABU4C3L4_RHOGO</name>
<organism evidence="2 3">
    <name type="scientific">Rhodococcus globerulus</name>
    <dbReference type="NCBI Taxonomy" id="33008"/>
    <lineage>
        <taxon>Bacteria</taxon>
        <taxon>Bacillati</taxon>
        <taxon>Actinomycetota</taxon>
        <taxon>Actinomycetes</taxon>
        <taxon>Mycobacteriales</taxon>
        <taxon>Nocardiaceae</taxon>
        <taxon>Rhodococcus</taxon>
    </lineage>
</organism>
<accession>A0ABU4C3L4</accession>